<dbReference type="InterPro" id="IPR036397">
    <property type="entry name" value="RNaseH_sf"/>
</dbReference>
<dbReference type="Gene3D" id="3.30.420.10">
    <property type="entry name" value="Ribonuclease H-like superfamily/Ribonuclease H"/>
    <property type="match status" value="1"/>
</dbReference>
<dbReference type="GO" id="GO:0015074">
    <property type="term" value="P:DNA integration"/>
    <property type="evidence" value="ECO:0007669"/>
    <property type="project" value="InterPro"/>
</dbReference>
<evidence type="ECO:0000256" key="4">
    <source>
        <dbReference type="ARBA" id="ARBA00023172"/>
    </source>
</evidence>
<dbReference type="RefSeq" id="WP_046338249.1">
    <property type="nucleotide sequence ID" value="NZ_CAWMEF010000003.1"/>
</dbReference>
<accession>A0A0B6XFE3</accession>
<evidence type="ECO:0000259" key="5">
    <source>
        <dbReference type="PROSITE" id="PS50994"/>
    </source>
</evidence>
<dbReference type="PROSITE" id="PS50994">
    <property type="entry name" value="INTEGRASE"/>
    <property type="match status" value="1"/>
</dbReference>
<dbReference type="PANTHER" id="PTHR35528">
    <property type="entry name" value="BLL1675 PROTEIN"/>
    <property type="match status" value="1"/>
</dbReference>
<gene>
    <name evidence="6" type="ORF">XBW1_mp0166</name>
</gene>
<dbReference type="InterPro" id="IPR032874">
    <property type="entry name" value="DDE_dom"/>
</dbReference>
<dbReference type="Pfam" id="PF13610">
    <property type="entry name" value="DDE_Tnp_IS240"/>
    <property type="match status" value="1"/>
</dbReference>
<dbReference type="GO" id="GO:0006310">
    <property type="term" value="P:DNA recombination"/>
    <property type="evidence" value="ECO:0007669"/>
    <property type="project" value="UniProtKB-KW"/>
</dbReference>
<dbReference type="GO" id="GO:0032196">
    <property type="term" value="P:transposition"/>
    <property type="evidence" value="ECO:0007669"/>
    <property type="project" value="UniProtKB-KW"/>
</dbReference>
<organism evidence="6 7">
    <name type="scientific">Xenorhabdus bovienii</name>
    <name type="common">Xenorhabdus nematophila subsp. bovienii</name>
    <dbReference type="NCBI Taxonomy" id="40576"/>
    <lineage>
        <taxon>Bacteria</taxon>
        <taxon>Pseudomonadati</taxon>
        <taxon>Pseudomonadota</taxon>
        <taxon>Gammaproteobacteria</taxon>
        <taxon>Enterobacterales</taxon>
        <taxon>Morganellaceae</taxon>
        <taxon>Xenorhabdus</taxon>
    </lineage>
</organism>
<dbReference type="NCBIfam" id="NF033587">
    <property type="entry name" value="transpos_IS6"/>
    <property type="match status" value="1"/>
</dbReference>
<comment type="function">
    <text evidence="1">Involved in the transposition of the insertion sequence.</text>
</comment>
<dbReference type="InterPro" id="IPR001584">
    <property type="entry name" value="Integrase_cat-core"/>
</dbReference>
<proteinExistence type="predicted"/>
<dbReference type="InterPro" id="IPR012337">
    <property type="entry name" value="RNaseH-like_sf"/>
</dbReference>
<dbReference type="Proteomes" id="UP000032930">
    <property type="component" value="Plasmid megaplasmid"/>
</dbReference>
<evidence type="ECO:0000313" key="6">
    <source>
        <dbReference type="EMBL" id="CDM92285.1"/>
    </source>
</evidence>
<evidence type="ECO:0000256" key="1">
    <source>
        <dbReference type="ARBA" id="ARBA00002286"/>
    </source>
</evidence>
<keyword evidence="2" id="KW-0815">Transposition</keyword>
<dbReference type="AlphaFoldDB" id="A0A0B6XFE3"/>
<keyword evidence="4" id="KW-0233">DNA recombination</keyword>
<dbReference type="InterPro" id="IPR047930">
    <property type="entry name" value="Transpos_IS6"/>
</dbReference>
<keyword evidence="3" id="KW-0238">DNA-binding</keyword>
<evidence type="ECO:0000256" key="2">
    <source>
        <dbReference type="ARBA" id="ARBA00022578"/>
    </source>
</evidence>
<evidence type="ECO:0000313" key="7">
    <source>
        <dbReference type="Proteomes" id="UP000032930"/>
    </source>
</evidence>
<dbReference type="GO" id="GO:0003677">
    <property type="term" value="F:DNA binding"/>
    <property type="evidence" value="ECO:0007669"/>
    <property type="project" value="UniProtKB-KW"/>
</dbReference>
<dbReference type="KEGG" id="xbv:XBW1_mp0166"/>
<dbReference type="InterPro" id="IPR052183">
    <property type="entry name" value="IS_Transposase"/>
</dbReference>
<sequence>MSLIRKAFRRLHYPTDVIAQCVRWYLAYALSLHNLEEMMAEHGVIVDHSTLHRWLIRLVPLLDKAFRRHKRSVGRRWRMDETYIKVKGQWKYLYRAVDSTGQTIDFLLTAKRDAAAALRFFRKAIRHHSEPERVMIDKSGANTAALATLNADKPEEENITLRQSKYLNNLVEQDHRSINRRIRQMLGFKSFRRAQTLLAGIELIHMIRKGQYQHPQSDGLSPAEQFYLLAA</sequence>
<dbReference type="SUPFAM" id="SSF53098">
    <property type="entry name" value="Ribonuclease H-like"/>
    <property type="match status" value="1"/>
</dbReference>
<dbReference type="PANTHER" id="PTHR35528:SF3">
    <property type="entry name" value="BLL1675 PROTEIN"/>
    <property type="match status" value="1"/>
</dbReference>
<feature type="domain" description="Integrase catalytic" evidence="5">
    <location>
        <begin position="56"/>
        <end position="230"/>
    </location>
</feature>
<evidence type="ECO:0000256" key="3">
    <source>
        <dbReference type="ARBA" id="ARBA00023125"/>
    </source>
</evidence>
<protein>
    <submittedName>
        <fullName evidence="6">Transposase</fullName>
    </submittedName>
</protein>
<dbReference type="EMBL" id="FO818638">
    <property type="protein sequence ID" value="CDM92285.1"/>
    <property type="molecule type" value="Genomic_DNA"/>
</dbReference>
<reference evidence="6 7" key="1">
    <citation type="submission" date="2014-02" db="EMBL/GenBank/DDBJ databases">
        <authorList>
            <person name="Genoscope - CEA"/>
        </authorList>
    </citation>
    <scope>NUCLEOTIDE SEQUENCE [LARGE SCALE GENOMIC DNA]</scope>
    <source>
        <strain evidence="6 7">CS03</strain>
        <plasmid evidence="7">Plasmid</plasmid>
    </source>
</reference>
<name>A0A0B6XFE3_XENBV</name>